<dbReference type="Pfam" id="PF13279">
    <property type="entry name" value="4HBT_2"/>
    <property type="match status" value="1"/>
</dbReference>
<gene>
    <name evidence="3" type="ORF">NO713_03459</name>
</gene>
<dbReference type="EC" id="3.1.-.-" evidence="3"/>
<keyword evidence="4" id="KW-1185">Reference proteome</keyword>
<dbReference type="EMBL" id="LR882967">
    <property type="protein sequence ID" value="CAD5965260.1"/>
    <property type="molecule type" value="Genomic_DNA"/>
</dbReference>
<dbReference type="GO" id="GO:0047617">
    <property type="term" value="F:fatty acyl-CoA hydrolase activity"/>
    <property type="evidence" value="ECO:0007669"/>
    <property type="project" value="TreeGrafter"/>
</dbReference>
<keyword evidence="2 3" id="KW-0378">Hydrolase</keyword>
<dbReference type="PANTHER" id="PTHR31793:SF37">
    <property type="entry name" value="ACYL-COA THIOESTER HYDROLASE YBGC"/>
    <property type="match status" value="1"/>
</dbReference>
<evidence type="ECO:0000256" key="1">
    <source>
        <dbReference type="ARBA" id="ARBA00005953"/>
    </source>
</evidence>
<dbReference type="SUPFAM" id="SSF54637">
    <property type="entry name" value="Thioesterase/thiol ester dehydrase-isomerase"/>
    <property type="match status" value="1"/>
</dbReference>
<evidence type="ECO:0000313" key="3">
    <source>
        <dbReference type="EMBL" id="CAD5965260.1"/>
    </source>
</evidence>
<dbReference type="InterPro" id="IPR050563">
    <property type="entry name" value="4-hydroxybenzoyl-CoA_TE"/>
</dbReference>
<proteinExistence type="inferred from homology"/>
<dbReference type="KEGG" id="ppsu:NO713_03459"/>
<sequence length="165" mass="19074">MLRSQSICNVFETNPFPQSGPSTDTVSEKPWFDYIVRVFPHHTDYGGIVWHGTYLSWLEEARVERLRLTGLEYHTLVEIGCELPVVYLNIRYHQPVKMGMEIVVKSRILPTKGVRLPWEYRIESLDGQYLYLTAQVTLVPIDRQTGKIMRCLPPVLQASLAQLLD</sequence>
<name>A0A9W4CSG7_9CYAN</name>
<dbReference type="Gene3D" id="3.10.129.10">
    <property type="entry name" value="Hotdog Thioesterase"/>
    <property type="match status" value="1"/>
</dbReference>
<comment type="similarity">
    <text evidence="1">Belongs to the 4-hydroxybenzoyl-CoA thioesterase family.</text>
</comment>
<protein>
    <submittedName>
        <fullName evidence="3">Esterase sll0410</fullName>
        <ecNumber evidence="3">3.1.-.-</ecNumber>
    </submittedName>
</protein>
<dbReference type="InterPro" id="IPR029069">
    <property type="entry name" value="HotDog_dom_sf"/>
</dbReference>
<dbReference type="InterPro" id="IPR008272">
    <property type="entry name" value="HB-CoA_thioesterase_AS"/>
</dbReference>
<reference evidence="3" key="1">
    <citation type="submission" date="2020-09" db="EMBL/GenBank/DDBJ databases">
        <authorList>
            <person name="Blom J."/>
        </authorList>
    </citation>
    <scope>NUCLEOTIDE SEQUENCE</scope>
    <source>
        <strain evidence="3">No.713</strain>
    </source>
</reference>
<dbReference type="RefSeq" id="WP_254174250.1">
    <property type="nucleotide sequence ID" value="NZ_LR882967.1"/>
</dbReference>
<dbReference type="CDD" id="cd00586">
    <property type="entry name" value="4HBT"/>
    <property type="match status" value="1"/>
</dbReference>
<evidence type="ECO:0000313" key="4">
    <source>
        <dbReference type="Proteomes" id="UP001153719"/>
    </source>
</evidence>
<organism evidence="3 4">
    <name type="scientific">Planktothrix pseudagardhii</name>
    <dbReference type="NCBI Taxonomy" id="132604"/>
    <lineage>
        <taxon>Bacteria</taxon>
        <taxon>Bacillati</taxon>
        <taxon>Cyanobacteriota</taxon>
        <taxon>Cyanophyceae</taxon>
        <taxon>Oscillatoriophycideae</taxon>
        <taxon>Oscillatoriales</taxon>
        <taxon>Microcoleaceae</taxon>
        <taxon>Planktothrix</taxon>
    </lineage>
</organism>
<evidence type="ECO:0000256" key="2">
    <source>
        <dbReference type="ARBA" id="ARBA00022801"/>
    </source>
</evidence>
<dbReference type="PROSITE" id="PS01328">
    <property type="entry name" value="4HBCOA_THIOESTERASE"/>
    <property type="match status" value="1"/>
</dbReference>
<dbReference type="PANTHER" id="PTHR31793">
    <property type="entry name" value="4-HYDROXYBENZOYL-COA THIOESTERASE FAMILY MEMBER"/>
    <property type="match status" value="1"/>
</dbReference>
<dbReference type="Proteomes" id="UP001153719">
    <property type="component" value="Chromosome"/>
</dbReference>
<accession>A0A9W4CSG7</accession>
<dbReference type="AlphaFoldDB" id="A0A9W4CSG7"/>